<protein>
    <submittedName>
        <fullName evidence="2">RNA exonuclease 4</fullName>
    </submittedName>
</protein>
<proteinExistence type="predicted"/>
<dbReference type="Proteomes" id="UP000095286">
    <property type="component" value="Unplaced"/>
</dbReference>
<reference evidence="2" key="1">
    <citation type="submission" date="2016-11" db="UniProtKB">
        <authorList>
            <consortium name="WormBaseParasite"/>
        </authorList>
    </citation>
    <scope>IDENTIFICATION</scope>
    <source>
        <strain evidence="2">KR3021</strain>
    </source>
</reference>
<evidence type="ECO:0000313" key="2">
    <source>
        <dbReference type="WBParaSite" id="RSKR_0001013200.1"/>
    </source>
</evidence>
<dbReference type="WBParaSite" id="RSKR_0001013200.1">
    <property type="protein sequence ID" value="RSKR_0001013200.1"/>
    <property type="gene ID" value="RSKR_0001013200"/>
</dbReference>
<name>A0AC35UEQ6_9BILA</name>
<accession>A0AC35UEQ6</accession>
<organism evidence="1 2">
    <name type="scientific">Rhabditophanes sp. KR3021</name>
    <dbReference type="NCBI Taxonomy" id="114890"/>
    <lineage>
        <taxon>Eukaryota</taxon>
        <taxon>Metazoa</taxon>
        <taxon>Ecdysozoa</taxon>
        <taxon>Nematoda</taxon>
        <taxon>Chromadorea</taxon>
        <taxon>Rhabditida</taxon>
        <taxon>Tylenchina</taxon>
        <taxon>Panagrolaimomorpha</taxon>
        <taxon>Strongyloidoidea</taxon>
        <taxon>Alloionematidae</taxon>
        <taxon>Rhabditophanes</taxon>
    </lineage>
</organism>
<evidence type="ECO:0000313" key="1">
    <source>
        <dbReference type="Proteomes" id="UP000095286"/>
    </source>
</evidence>
<sequence>MMDKSQSEQVEDKVNPPSTHPFAALALNFKNIDITDPRCFNDDGTFDMRNVFCCKGGVFNPHVDPISFETYIGNTTHPTSDSEKEKGKTLKRHDTTDFPEAPLSKKMHQAPVKGPEVITLTDTEQESSHPKQRSAQTFHHHASLGIAPKDFSAQGGLVDVSTLLKSAKPNKIAIDCEFVGVGYRGEGDALGRVSIVTYEKKVLYDKYVRVEEEVVDYRTFVSGIEPKHLLMGDSFCNVQREVRNILRNRILIGHQLNSDLRVLRLPHPSANIRDTTKFSEFKRLFPTSEKASLKKLCKKVLGLDVQKKSHDSINDAKLAMELYKVAESRFDKEFNAGREHAEAARAPKPQPRIERDIF</sequence>